<name>A0A8H6LZ22_9AGAR</name>
<dbReference type="AlphaFoldDB" id="A0A8H6LZ22"/>
<comment type="caution">
    <text evidence="1">The sequence shown here is derived from an EMBL/GenBank/DDBJ whole genome shotgun (WGS) entry which is preliminary data.</text>
</comment>
<evidence type="ECO:0000313" key="2">
    <source>
        <dbReference type="Proteomes" id="UP000521943"/>
    </source>
</evidence>
<proteinExistence type="predicted"/>
<gene>
    <name evidence="1" type="ORF">DFP72DRAFT_1074473</name>
</gene>
<keyword evidence="2" id="KW-1185">Reference proteome</keyword>
<protein>
    <submittedName>
        <fullName evidence="1">Uncharacterized protein</fullName>
    </submittedName>
</protein>
<accession>A0A8H6LZ22</accession>
<dbReference type="EMBL" id="JACGCI010000073">
    <property type="protein sequence ID" value="KAF6748205.1"/>
    <property type="molecule type" value="Genomic_DNA"/>
</dbReference>
<dbReference type="Proteomes" id="UP000521943">
    <property type="component" value="Unassembled WGS sequence"/>
</dbReference>
<sequence length="84" mass="9524">MPKLRSQEAQPRAGEPYPTLLVLQHEQHKVVVKLPAAQPDANAMYQSLQEEAFRTFEVGTDHSDITFWTSELPGFEDEEVEVSP</sequence>
<organism evidence="1 2">
    <name type="scientific">Ephemerocybe angulata</name>
    <dbReference type="NCBI Taxonomy" id="980116"/>
    <lineage>
        <taxon>Eukaryota</taxon>
        <taxon>Fungi</taxon>
        <taxon>Dikarya</taxon>
        <taxon>Basidiomycota</taxon>
        <taxon>Agaricomycotina</taxon>
        <taxon>Agaricomycetes</taxon>
        <taxon>Agaricomycetidae</taxon>
        <taxon>Agaricales</taxon>
        <taxon>Agaricineae</taxon>
        <taxon>Psathyrellaceae</taxon>
        <taxon>Ephemerocybe</taxon>
    </lineage>
</organism>
<reference evidence="1 2" key="1">
    <citation type="submission" date="2020-07" db="EMBL/GenBank/DDBJ databases">
        <title>Comparative genomics of pyrophilous fungi reveals a link between fire events and developmental genes.</title>
        <authorList>
            <consortium name="DOE Joint Genome Institute"/>
            <person name="Steindorff A.S."/>
            <person name="Carver A."/>
            <person name="Calhoun S."/>
            <person name="Stillman K."/>
            <person name="Liu H."/>
            <person name="Lipzen A."/>
            <person name="Pangilinan J."/>
            <person name="Labutti K."/>
            <person name="Bruns T.D."/>
            <person name="Grigoriev I.V."/>
        </authorList>
    </citation>
    <scope>NUCLEOTIDE SEQUENCE [LARGE SCALE GENOMIC DNA]</scope>
    <source>
        <strain evidence="1 2">CBS 144469</strain>
    </source>
</reference>
<evidence type="ECO:0000313" key="1">
    <source>
        <dbReference type="EMBL" id="KAF6748205.1"/>
    </source>
</evidence>